<organism evidence="1 2">
    <name type="scientific">Mycena chlorophos</name>
    <name type="common">Agaric fungus</name>
    <name type="synonym">Agaricus chlorophos</name>
    <dbReference type="NCBI Taxonomy" id="658473"/>
    <lineage>
        <taxon>Eukaryota</taxon>
        <taxon>Fungi</taxon>
        <taxon>Dikarya</taxon>
        <taxon>Basidiomycota</taxon>
        <taxon>Agaricomycotina</taxon>
        <taxon>Agaricomycetes</taxon>
        <taxon>Agaricomycetidae</taxon>
        <taxon>Agaricales</taxon>
        <taxon>Marasmiineae</taxon>
        <taxon>Mycenaceae</taxon>
        <taxon>Mycena</taxon>
    </lineage>
</organism>
<protein>
    <submittedName>
        <fullName evidence="1">Uncharacterized protein</fullName>
    </submittedName>
</protein>
<sequence length="542" mass="60053">MAHSNGELAPQAPVPPTEILPAELWDLVLGGDFTEEQLLVLATVCRLFSAFSVVHAFKARGENITSTEMRLDPYLLRVLHVSFDFRPLNAHTIHVELGPDKLLRSLHLLHTVVKEIAPNLRKLNIRFGCDLLAANAAHGSDKAEVLSQVTAILAHLAKRQAGSAILVGQVTMFPFHPDHIASWNLALPPAQFTATGRATLNTEQRRRVLFITGLRTEATRYDGECRSIPSVQKIEFASIELVDGDIHPVALVRLAPPTDITSFHISAPSSEKLTTDQVATVLRFSDFPQLETVLFGINQLSDPRLLPIGRDFLQRHPSLKRITVTDFFGASVGVPRNYPYAAPPIVASDPFVHAGVETLQLKASSGNVATFRALRSMVRCPAMHDISYTLPKRVSPEVHAELMHDLRSIGESVHAVSVSFQIHLSSSRQARKNTVSGCWYAHPEALTVAASMYSLQTLELQVHSLTEARQFLGWAERLPNLGHLTFRITRPTTFLTRRFALSRVEDDDADEPIQDADRAAAEFAEEVRERLPLPTQVEVTIR</sequence>
<comment type="caution">
    <text evidence="1">The sequence shown here is derived from an EMBL/GenBank/DDBJ whole genome shotgun (WGS) entry which is preliminary data.</text>
</comment>
<gene>
    <name evidence="1" type="ORF">HMN09_00570400</name>
</gene>
<dbReference type="AlphaFoldDB" id="A0A8H6T914"/>
<dbReference type="EMBL" id="JACAZE010000006">
    <property type="protein sequence ID" value="KAF7314113.1"/>
    <property type="molecule type" value="Genomic_DNA"/>
</dbReference>
<proteinExistence type="predicted"/>
<accession>A0A8H6T914</accession>
<dbReference type="OrthoDB" id="3060100at2759"/>
<reference evidence="1" key="1">
    <citation type="submission" date="2020-05" db="EMBL/GenBank/DDBJ databases">
        <title>Mycena genomes resolve the evolution of fungal bioluminescence.</title>
        <authorList>
            <person name="Tsai I.J."/>
        </authorList>
    </citation>
    <scope>NUCLEOTIDE SEQUENCE</scope>
    <source>
        <strain evidence="1">110903Hualien_Pintung</strain>
    </source>
</reference>
<dbReference type="Proteomes" id="UP000613580">
    <property type="component" value="Unassembled WGS sequence"/>
</dbReference>
<evidence type="ECO:0000313" key="1">
    <source>
        <dbReference type="EMBL" id="KAF7314113.1"/>
    </source>
</evidence>
<keyword evidence="2" id="KW-1185">Reference proteome</keyword>
<evidence type="ECO:0000313" key="2">
    <source>
        <dbReference type="Proteomes" id="UP000613580"/>
    </source>
</evidence>
<name>A0A8H6T914_MYCCL</name>